<feature type="binding site" evidence="5">
    <location>
        <position position="562"/>
    </location>
    <ligand>
        <name>Fe cation</name>
        <dbReference type="ChEBI" id="CHEBI:24875"/>
        <note>catalytic</note>
    </ligand>
</feature>
<dbReference type="Pfam" id="PF03055">
    <property type="entry name" value="RPE65"/>
    <property type="match status" value="1"/>
</dbReference>
<organism evidence="8 9">
    <name type="scientific">Calocera cornea HHB12733</name>
    <dbReference type="NCBI Taxonomy" id="1353952"/>
    <lineage>
        <taxon>Eukaryota</taxon>
        <taxon>Fungi</taxon>
        <taxon>Dikarya</taxon>
        <taxon>Basidiomycota</taxon>
        <taxon>Agaricomycotina</taxon>
        <taxon>Dacrymycetes</taxon>
        <taxon>Dacrymycetales</taxon>
        <taxon>Dacrymycetaceae</taxon>
        <taxon>Calocera</taxon>
    </lineage>
</organism>
<feature type="binding site" evidence="5">
    <location>
        <position position="319"/>
    </location>
    <ligand>
        <name>Fe cation</name>
        <dbReference type="ChEBI" id="CHEBI:24875"/>
        <note>catalytic</note>
    </ligand>
</feature>
<dbReference type="Proteomes" id="UP000076842">
    <property type="component" value="Unassembled WGS sequence"/>
</dbReference>
<dbReference type="GO" id="GO:0046872">
    <property type="term" value="F:metal ion binding"/>
    <property type="evidence" value="ECO:0007669"/>
    <property type="project" value="UniProtKB-KW"/>
</dbReference>
<evidence type="ECO:0000256" key="4">
    <source>
        <dbReference type="ARBA" id="ARBA00023004"/>
    </source>
</evidence>
<accession>A0A165DIZ8</accession>
<gene>
    <name evidence="8" type="ORF">CALCODRAFT_501753</name>
</gene>
<dbReference type="EMBL" id="KV424052">
    <property type="protein sequence ID" value="KZT52911.1"/>
    <property type="molecule type" value="Genomic_DNA"/>
</dbReference>
<feature type="region of interest" description="Disordered" evidence="6">
    <location>
        <begin position="576"/>
        <end position="599"/>
    </location>
</feature>
<evidence type="ECO:0000256" key="6">
    <source>
        <dbReference type="SAM" id="MobiDB-lite"/>
    </source>
</evidence>
<dbReference type="STRING" id="1353952.A0A165DIZ8"/>
<feature type="binding site" evidence="5">
    <location>
        <position position="256"/>
    </location>
    <ligand>
        <name>Fe cation</name>
        <dbReference type="ChEBI" id="CHEBI:24875"/>
        <note>catalytic</note>
    </ligand>
</feature>
<sequence length="661" mass="71943">MPAHPYLSGNFAPTAHEHPLTACSITGTLPPSLSGGQYIRNGSNPLHTPKGGEERPYHWFDGDGMLCGVLFGQGEAWFVNRLLVTDVLLASEGLAAPLLPSITTLVSPTTSLPLLTYHILRSLLLALSTHLTPSPLRSLSVANTSILFHARRALALCESGPPLEVRLPGLETVGWQTFSTHRAGKSLGGLSAAGGLLGFFRSWTGAHPHTDPVTGELLLLHSSFLPPYLRYTVLSPHGTPVILSAPIPLRQPKMMHDFAASASHTVILDLPLVFGPMNLLRGRPVLYYDRTLRSRFGLVPRYMQAETRWFEDDPCVVFHCVNAWDTVDQAGEVDAVNLLCCRFQSDALVFAAGNLPLSSTVEDPPQLHYYRFPLSSPALSPQAHNPSHSFPLLSIPFEFPCLPPPLSTRDSRFVFGCSMQHGSFTPALQGAKIDCLVRVDVRALIARGLARKHGAYTPVDARSMREFIASTDRDDPVRVFCLPPAHYASEPSFVPLPSFTPSSPSTHADGHLVFYVFDERQLLPDGSVREGARSELWVLDARDMATVVARVGLPGRVPYGLHGTFVTGKEITSQRLDRPIRHRPQSRSPQQRHAKPSGCPRGWSAHWLVTAVVKDGLAKGDPVELLLAVLGLLQILLGLGLVVGSYLNEGAEGGGRFGMEL</sequence>
<dbReference type="GO" id="GO:0016121">
    <property type="term" value="P:carotene catabolic process"/>
    <property type="evidence" value="ECO:0007669"/>
    <property type="project" value="TreeGrafter"/>
</dbReference>
<feature type="transmembrane region" description="Helical" evidence="7">
    <location>
        <begin position="625"/>
        <end position="647"/>
    </location>
</feature>
<keyword evidence="4 5" id="KW-0408">Iron</keyword>
<protein>
    <submittedName>
        <fullName evidence="8">Carotenoid oxygenase</fullName>
    </submittedName>
</protein>
<evidence type="ECO:0000256" key="3">
    <source>
        <dbReference type="ARBA" id="ARBA00023002"/>
    </source>
</evidence>
<comment type="cofactor">
    <cofactor evidence="5">
        <name>Fe(2+)</name>
        <dbReference type="ChEBI" id="CHEBI:29033"/>
    </cofactor>
    <text evidence="5">Binds 1 Fe(2+) ion per subunit.</text>
</comment>
<feature type="binding site" evidence="5">
    <location>
        <position position="207"/>
    </location>
    <ligand>
        <name>Fe cation</name>
        <dbReference type="ChEBI" id="CHEBI:24875"/>
        <note>catalytic</note>
    </ligand>
</feature>
<evidence type="ECO:0000313" key="8">
    <source>
        <dbReference type="EMBL" id="KZT52911.1"/>
    </source>
</evidence>
<name>A0A165DIZ8_9BASI</name>
<feature type="compositionally biased region" description="Basic residues" evidence="6">
    <location>
        <begin position="580"/>
        <end position="595"/>
    </location>
</feature>
<dbReference type="PANTHER" id="PTHR10543:SF89">
    <property type="entry name" value="CAROTENOID 9,10(9',10')-CLEAVAGE DIOXYGENASE 1"/>
    <property type="match status" value="1"/>
</dbReference>
<dbReference type="GO" id="GO:0010436">
    <property type="term" value="F:carotenoid dioxygenase activity"/>
    <property type="evidence" value="ECO:0007669"/>
    <property type="project" value="TreeGrafter"/>
</dbReference>
<evidence type="ECO:0000256" key="5">
    <source>
        <dbReference type="PIRSR" id="PIRSR604294-1"/>
    </source>
</evidence>
<reference evidence="8 9" key="1">
    <citation type="journal article" date="2016" name="Mol. Biol. Evol.">
        <title>Comparative Genomics of Early-Diverging Mushroom-Forming Fungi Provides Insights into the Origins of Lignocellulose Decay Capabilities.</title>
        <authorList>
            <person name="Nagy L.G."/>
            <person name="Riley R."/>
            <person name="Tritt A."/>
            <person name="Adam C."/>
            <person name="Daum C."/>
            <person name="Floudas D."/>
            <person name="Sun H."/>
            <person name="Yadav J.S."/>
            <person name="Pangilinan J."/>
            <person name="Larsson K.H."/>
            <person name="Matsuura K."/>
            <person name="Barry K."/>
            <person name="Labutti K."/>
            <person name="Kuo R."/>
            <person name="Ohm R.A."/>
            <person name="Bhattacharya S.S."/>
            <person name="Shirouzu T."/>
            <person name="Yoshinaga Y."/>
            <person name="Martin F.M."/>
            <person name="Grigoriev I.V."/>
            <person name="Hibbett D.S."/>
        </authorList>
    </citation>
    <scope>NUCLEOTIDE SEQUENCE [LARGE SCALE GENOMIC DNA]</scope>
    <source>
        <strain evidence="8 9">HHB12733</strain>
    </source>
</reference>
<keyword evidence="9" id="KW-1185">Reference proteome</keyword>
<keyword evidence="7" id="KW-0472">Membrane</keyword>
<evidence type="ECO:0000256" key="1">
    <source>
        <dbReference type="ARBA" id="ARBA00006787"/>
    </source>
</evidence>
<dbReference type="InParanoid" id="A0A165DIZ8"/>
<dbReference type="InterPro" id="IPR004294">
    <property type="entry name" value="Carotenoid_Oase"/>
</dbReference>
<keyword evidence="3" id="KW-0560">Oxidoreductase</keyword>
<dbReference type="PANTHER" id="PTHR10543">
    <property type="entry name" value="BETA-CAROTENE DIOXYGENASE"/>
    <property type="match status" value="1"/>
</dbReference>
<keyword evidence="7" id="KW-0812">Transmembrane</keyword>
<evidence type="ECO:0000256" key="2">
    <source>
        <dbReference type="ARBA" id="ARBA00022723"/>
    </source>
</evidence>
<keyword evidence="7" id="KW-1133">Transmembrane helix</keyword>
<keyword evidence="2 5" id="KW-0479">Metal-binding</keyword>
<dbReference type="AlphaFoldDB" id="A0A165DIZ8"/>
<dbReference type="OrthoDB" id="1069523at2759"/>
<evidence type="ECO:0000313" key="9">
    <source>
        <dbReference type="Proteomes" id="UP000076842"/>
    </source>
</evidence>
<comment type="similarity">
    <text evidence="1">Belongs to the carotenoid oxygenase family.</text>
</comment>
<proteinExistence type="inferred from homology"/>
<evidence type="ECO:0000256" key="7">
    <source>
        <dbReference type="SAM" id="Phobius"/>
    </source>
</evidence>